<dbReference type="SUPFAM" id="SSF48403">
    <property type="entry name" value="Ankyrin repeat"/>
    <property type="match status" value="2"/>
</dbReference>
<accession>A0A8S9UJS5</accession>
<dbReference type="InterPro" id="IPR002110">
    <property type="entry name" value="Ankyrin_rpt"/>
</dbReference>
<dbReference type="Gene3D" id="1.25.40.20">
    <property type="entry name" value="Ankyrin repeat-containing domain"/>
    <property type="match status" value="3"/>
</dbReference>
<dbReference type="Proteomes" id="UP000704712">
    <property type="component" value="Unassembled WGS sequence"/>
</dbReference>
<name>A0A8S9UJS5_PHYIN</name>
<protein>
    <submittedName>
        <fullName evidence="1">Ankyrin repeats domain-containing protein</fullName>
    </submittedName>
</protein>
<dbReference type="InterPro" id="IPR052050">
    <property type="entry name" value="SecEffector_AnkRepeat"/>
</dbReference>
<comment type="caution">
    <text evidence="1">The sequence shown here is derived from an EMBL/GenBank/DDBJ whole genome shotgun (WGS) entry which is preliminary data.</text>
</comment>
<sequence>MVARVNIGTAPLQIVKLVFYAKTRLTNISHVVDTVSLYLDSSVELPLHKACKFNSLNLLNRIFNSTSNNNARCNWSIRVLLQQEPHYRQHEFTKSMLEAVRLQNLDMMKWLCINLPGQIVTSDVVEVAAAMGSFPILQFFLDNDNTGLGGLPPATKPNVGFRVEWGGRILSAAISSHRSDIMWWLKGQLGNIQHDWHHVLSTAIANGDVLMAKWLMRKKNSFWSGRSQRLRTAQEAITHGRLDILKWLDSKHQLNGMTGWVVAAAQCGQLAIVRWLLDNGVGIDGEDFTGLGEEASLAVHIAAVDGHLKVAKYLCARTQTPTTTVECARQREEQFNQLRQLASLDMDEVAAIVSCMTLAIVAGKGNLRVVQWLCDEYGEAQEVNLFVDATGETVSAAMDNAARNGHLEVLQYLHNWQSSVKTSLAKRKREEVTSWPSPICSKAAMNGAAANGHLEVIQWLHCNRSEGCSVLAIDAAAGGGHLEVVKWLIEHRKEGYSTAAMDGAARNGHLEMVQWLNANTDAGCTTKAMDQAATKGHINVVKWLHETRKEGCTAAAMDGAAANGYLDVVKYLHRNRTEGCTAAAMDNAAHGGYLRVVEWLHCQREEGCTSAAIDNAAESGHFEVFLFLHFQCSQKCTIKTIEAASDKDSSQIRAWINANYPAYWVIEED</sequence>
<organism evidence="1 2">
    <name type="scientific">Phytophthora infestans</name>
    <name type="common">Potato late blight agent</name>
    <name type="synonym">Botrytis infestans</name>
    <dbReference type="NCBI Taxonomy" id="4787"/>
    <lineage>
        <taxon>Eukaryota</taxon>
        <taxon>Sar</taxon>
        <taxon>Stramenopiles</taxon>
        <taxon>Oomycota</taxon>
        <taxon>Peronosporomycetes</taxon>
        <taxon>Peronosporales</taxon>
        <taxon>Peronosporaceae</taxon>
        <taxon>Phytophthora</taxon>
    </lineage>
</organism>
<evidence type="ECO:0000313" key="2">
    <source>
        <dbReference type="Proteomes" id="UP000704712"/>
    </source>
</evidence>
<evidence type="ECO:0000313" key="1">
    <source>
        <dbReference type="EMBL" id="KAF4139224.1"/>
    </source>
</evidence>
<dbReference type="InterPro" id="IPR036770">
    <property type="entry name" value="Ankyrin_rpt-contain_sf"/>
</dbReference>
<dbReference type="Pfam" id="PF12796">
    <property type="entry name" value="Ank_2"/>
    <property type="match status" value="2"/>
</dbReference>
<dbReference type="PANTHER" id="PTHR46586:SF3">
    <property type="entry name" value="ANKYRIN REPEAT-CONTAINING PROTEIN"/>
    <property type="match status" value="1"/>
</dbReference>
<dbReference type="AlphaFoldDB" id="A0A8S9UJS5"/>
<dbReference type="SMART" id="SM00248">
    <property type="entry name" value="ANK"/>
    <property type="match status" value="7"/>
</dbReference>
<dbReference type="EMBL" id="JAACNO010001560">
    <property type="protein sequence ID" value="KAF4139224.1"/>
    <property type="molecule type" value="Genomic_DNA"/>
</dbReference>
<gene>
    <name evidence="1" type="ORF">GN958_ATG11584</name>
</gene>
<reference evidence="1" key="1">
    <citation type="submission" date="2020-03" db="EMBL/GenBank/DDBJ databases">
        <title>Hybrid Assembly of Korean Phytophthora infestans isolates.</title>
        <authorList>
            <person name="Prokchorchik M."/>
            <person name="Lee Y."/>
            <person name="Seo J."/>
            <person name="Cho J.-H."/>
            <person name="Park Y.-E."/>
            <person name="Jang D.-C."/>
            <person name="Im J.-S."/>
            <person name="Choi J.-G."/>
            <person name="Park H.-J."/>
            <person name="Lee G.-B."/>
            <person name="Lee Y.-G."/>
            <person name="Hong S.-Y."/>
            <person name="Cho K."/>
            <person name="Sohn K.H."/>
        </authorList>
    </citation>
    <scope>NUCLEOTIDE SEQUENCE</scope>
    <source>
        <strain evidence="1">KR_2_A2</strain>
    </source>
</reference>
<dbReference type="PANTHER" id="PTHR46586">
    <property type="entry name" value="ANKYRIN REPEAT-CONTAINING PROTEIN"/>
    <property type="match status" value="1"/>
</dbReference>
<proteinExistence type="predicted"/>